<reference evidence="1" key="1">
    <citation type="submission" date="2023-03" db="EMBL/GenBank/DDBJ databases">
        <title>Massive genome expansion in bonnet fungi (Mycena s.s.) driven by repeated elements and novel gene families across ecological guilds.</title>
        <authorList>
            <consortium name="Lawrence Berkeley National Laboratory"/>
            <person name="Harder C.B."/>
            <person name="Miyauchi S."/>
            <person name="Viragh M."/>
            <person name="Kuo A."/>
            <person name="Thoen E."/>
            <person name="Andreopoulos B."/>
            <person name="Lu D."/>
            <person name="Skrede I."/>
            <person name="Drula E."/>
            <person name="Henrissat B."/>
            <person name="Morin E."/>
            <person name="Kohler A."/>
            <person name="Barry K."/>
            <person name="LaButti K."/>
            <person name="Morin E."/>
            <person name="Salamov A."/>
            <person name="Lipzen A."/>
            <person name="Mereny Z."/>
            <person name="Hegedus B."/>
            <person name="Baldrian P."/>
            <person name="Stursova M."/>
            <person name="Weitz H."/>
            <person name="Taylor A."/>
            <person name="Grigoriev I.V."/>
            <person name="Nagy L.G."/>
            <person name="Martin F."/>
            <person name="Kauserud H."/>
        </authorList>
    </citation>
    <scope>NUCLEOTIDE SEQUENCE</scope>
    <source>
        <strain evidence="1">9284</strain>
    </source>
</reference>
<organism evidence="1 2">
    <name type="scientific">Roridomyces roridus</name>
    <dbReference type="NCBI Taxonomy" id="1738132"/>
    <lineage>
        <taxon>Eukaryota</taxon>
        <taxon>Fungi</taxon>
        <taxon>Dikarya</taxon>
        <taxon>Basidiomycota</taxon>
        <taxon>Agaricomycotina</taxon>
        <taxon>Agaricomycetes</taxon>
        <taxon>Agaricomycetidae</taxon>
        <taxon>Agaricales</taxon>
        <taxon>Marasmiineae</taxon>
        <taxon>Mycenaceae</taxon>
        <taxon>Roridomyces</taxon>
    </lineage>
</organism>
<name>A0AAD7BNA4_9AGAR</name>
<keyword evidence="2" id="KW-1185">Reference proteome</keyword>
<dbReference type="EMBL" id="JARKIF010000012">
    <property type="protein sequence ID" value="KAJ7625744.1"/>
    <property type="molecule type" value="Genomic_DNA"/>
</dbReference>
<comment type="caution">
    <text evidence="1">The sequence shown here is derived from an EMBL/GenBank/DDBJ whole genome shotgun (WGS) entry which is preliminary data.</text>
</comment>
<sequence>MSQIAHTTDKPYLVSLRLVSNSFKTAVTPLAFSCIILHPSLRSAKALSFLQTCDASITSAIHRLNFEGGKWRSSAVNPPKDALVAAFSGLFSFPKLLSMNLHFDLWFEIPTEDALHASYPLCLQCAILGAISSHPPPSLIFLNIHGMVPLPGLDVVRMNSHKLLRILMISFRYNFATRQEVETGAEAALDRQLDQFWHESLSQILRAAPNISSLTLREDHDAKPGWYARMPEIPALKNLTDISLTGFLFPTPVMTALNHETHNILGFILLHKATLTHLKLDRCAILMHSDELGAWPLLWHVVLRRFMDELVLLKEFTFTGVECPSAGHRRDPRLSYRYVSHGEGTKCCDKPLAGEGWDIGVLEELLAAVEARRAKT</sequence>
<proteinExistence type="predicted"/>
<accession>A0AAD7BNA4</accession>
<evidence type="ECO:0000313" key="2">
    <source>
        <dbReference type="Proteomes" id="UP001221142"/>
    </source>
</evidence>
<evidence type="ECO:0000313" key="1">
    <source>
        <dbReference type="EMBL" id="KAJ7625744.1"/>
    </source>
</evidence>
<protein>
    <submittedName>
        <fullName evidence="1">Uncharacterized protein</fullName>
    </submittedName>
</protein>
<gene>
    <name evidence="1" type="ORF">FB45DRAFT_1030079</name>
</gene>
<dbReference type="AlphaFoldDB" id="A0AAD7BNA4"/>
<dbReference type="Proteomes" id="UP001221142">
    <property type="component" value="Unassembled WGS sequence"/>
</dbReference>